<organism evidence="2 3">
    <name type="scientific">Haematococcus lacustris</name>
    <name type="common">Green alga</name>
    <name type="synonym">Haematococcus pluvialis</name>
    <dbReference type="NCBI Taxonomy" id="44745"/>
    <lineage>
        <taxon>Eukaryota</taxon>
        <taxon>Viridiplantae</taxon>
        <taxon>Chlorophyta</taxon>
        <taxon>core chlorophytes</taxon>
        <taxon>Chlorophyceae</taxon>
        <taxon>CS clade</taxon>
        <taxon>Chlamydomonadales</taxon>
        <taxon>Haematococcaceae</taxon>
        <taxon>Haematococcus</taxon>
    </lineage>
</organism>
<protein>
    <submittedName>
        <fullName evidence="2">Uncharacterized protein</fullName>
    </submittedName>
</protein>
<comment type="caution">
    <text evidence="2">The sequence shown here is derived from an EMBL/GenBank/DDBJ whole genome shotgun (WGS) entry which is preliminary data.</text>
</comment>
<sequence length="37" mass="3600">MDADDLAGQSIAVDEEASSMSGAATLSDLPSGSIEAS</sequence>
<dbReference type="Proteomes" id="UP000485058">
    <property type="component" value="Unassembled WGS sequence"/>
</dbReference>
<accession>A0A699YJX3</accession>
<keyword evidence="3" id="KW-1185">Reference proteome</keyword>
<proteinExistence type="predicted"/>
<reference evidence="2 3" key="1">
    <citation type="submission" date="2020-02" db="EMBL/GenBank/DDBJ databases">
        <title>Draft genome sequence of Haematococcus lacustris strain NIES-144.</title>
        <authorList>
            <person name="Morimoto D."/>
            <person name="Nakagawa S."/>
            <person name="Yoshida T."/>
            <person name="Sawayama S."/>
        </authorList>
    </citation>
    <scope>NUCLEOTIDE SEQUENCE [LARGE SCALE GENOMIC DNA]</scope>
    <source>
        <strain evidence="2 3">NIES-144</strain>
    </source>
</reference>
<dbReference type="AlphaFoldDB" id="A0A699YJX3"/>
<name>A0A699YJX3_HAELA</name>
<evidence type="ECO:0000313" key="3">
    <source>
        <dbReference type="Proteomes" id="UP000485058"/>
    </source>
</evidence>
<evidence type="ECO:0000256" key="1">
    <source>
        <dbReference type="SAM" id="MobiDB-lite"/>
    </source>
</evidence>
<evidence type="ECO:0000313" key="2">
    <source>
        <dbReference type="EMBL" id="GFH08228.1"/>
    </source>
</evidence>
<dbReference type="EMBL" id="BLLF01000147">
    <property type="protein sequence ID" value="GFH08228.1"/>
    <property type="molecule type" value="Genomic_DNA"/>
</dbReference>
<feature type="region of interest" description="Disordered" evidence="1">
    <location>
        <begin position="1"/>
        <end position="37"/>
    </location>
</feature>
<feature type="compositionally biased region" description="Polar residues" evidence="1">
    <location>
        <begin position="18"/>
        <end position="37"/>
    </location>
</feature>
<gene>
    <name evidence="2" type="ORF">HaLaN_03159</name>
</gene>